<feature type="chain" id="PRO_5045511771" evidence="1">
    <location>
        <begin position="28"/>
        <end position="198"/>
    </location>
</feature>
<evidence type="ECO:0000313" key="3">
    <source>
        <dbReference type="Proteomes" id="UP000603352"/>
    </source>
</evidence>
<protein>
    <submittedName>
        <fullName evidence="2">DUF4893 domain-containing protein</fullName>
    </submittedName>
</protein>
<dbReference type="Pfam" id="PF16233">
    <property type="entry name" value="DUF4893"/>
    <property type="match status" value="1"/>
</dbReference>
<dbReference type="InterPro" id="IPR032609">
    <property type="entry name" value="DUF4893"/>
</dbReference>
<evidence type="ECO:0000256" key="1">
    <source>
        <dbReference type="SAM" id="SignalP"/>
    </source>
</evidence>
<keyword evidence="3" id="KW-1185">Reference proteome</keyword>
<proteinExistence type="predicted"/>
<dbReference type="RefSeq" id="WP_188581616.1">
    <property type="nucleotide sequence ID" value="NZ_BMDZ01000068.1"/>
</dbReference>
<comment type="caution">
    <text evidence="2">The sequence shown here is derived from an EMBL/GenBank/DDBJ whole genome shotgun (WGS) entry which is preliminary data.</text>
</comment>
<organism evidence="2 3">
    <name type="scientific">Tistrella bauzanensis</name>
    <dbReference type="NCBI Taxonomy" id="657419"/>
    <lineage>
        <taxon>Bacteria</taxon>
        <taxon>Pseudomonadati</taxon>
        <taxon>Pseudomonadota</taxon>
        <taxon>Alphaproteobacteria</taxon>
        <taxon>Geminicoccales</taxon>
        <taxon>Geminicoccaceae</taxon>
        <taxon>Tistrella</taxon>
    </lineage>
</organism>
<dbReference type="Proteomes" id="UP000603352">
    <property type="component" value="Unassembled WGS sequence"/>
</dbReference>
<feature type="signal peptide" evidence="1">
    <location>
        <begin position="1"/>
        <end position="27"/>
    </location>
</feature>
<evidence type="ECO:0000313" key="2">
    <source>
        <dbReference type="EMBL" id="GGB56842.1"/>
    </source>
</evidence>
<dbReference type="EMBL" id="BMDZ01000068">
    <property type="protein sequence ID" value="GGB56842.1"/>
    <property type="molecule type" value="Genomic_DNA"/>
</dbReference>
<accession>A0ABQ1J025</accession>
<name>A0ABQ1J025_9PROT</name>
<reference evidence="3" key="1">
    <citation type="journal article" date="2019" name="Int. J. Syst. Evol. Microbiol.">
        <title>The Global Catalogue of Microorganisms (GCM) 10K type strain sequencing project: providing services to taxonomists for standard genome sequencing and annotation.</title>
        <authorList>
            <consortium name="The Broad Institute Genomics Platform"/>
            <consortium name="The Broad Institute Genome Sequencing Center for Infectious Disease"/>
            <person name="Wu L."/>
            <person name="Ma J."/>
        </authorList>
    </citation>
    <scope>NUCLEOTIDE SEQUENCE [LARGE SCALE GENOMIC DNA]</scope>
    <source>
        <strain evidence="3">CGMCC 1.10188</strain>
    </source>
</reference>
<keyword evidence="1" id="KW-0732">Signal</keyword>
<gene>
    <name evidence="2" type="ORF">GCM10011505_42190</name>
</gene>
<sequence length="198" mass="21499">MPCTRTIMRATAMAIGLWLGLATTAMADGRFPTGLDPADQQRLQAFDDARAKAIAEARAKGASEDVAELDRVLAGDPVPVVPAEIEGIWRCRTIKLGGMLPLVIYPDFRCRITDDSAGLGLTKLSGSQRTGGLFYDIGETRLGYAGAGWIGGDERAYYGRDGADSQVGYLVRVGPDRMRLELPLPHLESDFDILELRR</sequence>